<protein>
    <recommendedName>
        <fullName evidence="5">DUF4389 domain-containing protein</fullName>
    </recommendedName>
</protein>
<proteinExistence type="predicted"/>
<evidence type="ECO:0000313" key="4">
    <source>
        <dbReference type="Proteomes" id="UP001399917"/>
    </source>
</evidence>
<name>A0ABP7JVG1_9RHOB</name>
<gene>
    <name evidence="3" type="ORF">GCM10022404_01800</name>
</gene>
<evidence type="ECO:0000256" key="2">
    <source>
        <dbReference type="SAM" id="Phobius"/>
    </source>
</evidence>
<accession>A0ABP7JVG1</accession>
<dbReference type="RefSeq" id="WP_344842182.1">
    <property type="nucleotide sequence ID" value="NZ_BAABDF010000001.1"/>
</dbReference>
<organism evidence="3 4">
    <name type="scientific">Celeribacter arenosi</name>
    <dbReference type="NCBI Taxonomy" id="792649"/>
    <lineage>
        <taxon>Bacteria</taxon>
        <taxon>Pseudomonadati</taxon>
        <taxon>Pseudomonadota</taxon>
        <taxon>Alphaproteobacteria</taxon>
        <taxon>Rhodobacterales</taxon>
        <taxon>Roseobacteraceae</taxon>
        <taxon>Celeribacter</taxon>
    </lineage>
</organism>
<dbReference type="EMBL" id="BAABDF010000001">
    <property type="protein sequence ID" value="GAA3854078.1"/>
    <property type="molecule type" value="Genomic_DNA"/>
</dbReference>
<keyword evidence="2" id="KW-0472">Membrane</keyword>
<sequence length="105" mass="11643">MADPNEFDDVMPDLGPRKAPPPVTIDENVTARILYSILIWIMMGIASPVIGFLAILQGIVLLTSGKRPNKRIAGFGTDVGIWFAKATRYITADSEEKPWPWTELD</sequence>
<dbReference type="InterPro" id="IPR025498">
    <property type="entry name" value="DUF4389"/>
</dbReference>
<feature type="transmembrane region" description="Helical" evidence="2">
    <location>
        <begin position="37"/>
        <end position="62"/>
    </location>
</feature>
<comment type="caution">
    <text evidence="3">The sequence shown here is derived from an EMBL/GenBank/DDBJ whole genome shotgun (WGS) entry which is preliminary data.</text>
</comment>
<keyword evidence="2" id="KW-1133">Transmembrane helix</keyword>
<reference evidence="4" key="1">
    <citation type="journal article" date="2019" name="Int. J. Syst. Evol. Microbiol.">
        <title>The Global Catalogue of Microorganisms (GCM) 10K type strain sequencing project: providing services to taxonomists for standard genome sequencing and annotation.</title>
        <authorList>
            <consortium name="The Broad Institute Genomics Platform"/>
            <consortium name="The Broad Institute Genome Sequencing Center for Infectious Disease"/>
            <person name="Wu L."/>
            <person name="Ma J."/>
        </authorList>
    </citation>
    <scope>NUCLEOTIDE SEQUENCE [LARGE SCALE GENOMIC DNA]</scope>
    <source>
        <strain evidence="4">JCM 17190</strain>
    </source>
</reference>
<evidence type="ECO:0000256" key="1">
    <source>
        <dbReference type="SAM" id="MobiDB-lite"/>
    </source>
</evidence>
<dbReference type="Pfam" id="PF14333">
    <property type="entry name" value="DUF4389"/>
    <property type="match status" value="1"/>
</dbReference>
<keyword evidence="2" id="KW-0812">Transmembrane</keyword>
<feature type="region of interest" description="Disordered" evidence="1">
    <location>
        <begin position="1"/>
        <end position="21"/>
    </location>
</feature>
<evidence type="ECO:0008006" key="5">
    <source>
        <dbReference type="Google" id="ProtNLM"/>
    </source>
</evidence>
<dbReference type="Proteomes" id="UP001399917">
    <property type="component" value="Unassembled WGS sequence"/>
</dbReference>
<feature type="compositionally biased region" description="Acidic residues" evidence="1">
    <location>
        <begin position="1"/>
        <end position="11"/>
    </location>
</feature>
<evidence type="ECO:0000313" key="3">
    <source>
        <dbReference type="EMBL" id="GAA3854078.1"/>
    </source>
</evidence>
<keyword evidence="4" id="KW-1185">Reference proteome</keyword>